<dbReference type="PANTHER" id="PTHR48051">
    <property type="match status" value="1"/>
</dbReference>
<gene>
    <name evidence="3" type="ORF">QNI19_30415</name>
</gene>
<dbReference type="PROSITE" id="PS51450">
    <property type="entry name" value="LRR"/>
    <property type="match status" value="1"/>
</dbReference>
<keyword evidence="4" id="KW-1185">Reference proteome</keyword>
<evidence type="ECO:0000313" key="4">
    <source>
        <dbReference type="Proteomes" id="UP001228581"/>
    </source>
</evidence>
<dbReference type="RefSeq" id="WP_314002764.1">
    <property type="nucleotide sequence ID" value="NZ_JASJOR010000009.1"/>
</dbReference>
<sequence>MGLAIAESLKIDLEEFKRDIEVIFNWLSTEQDLSFEQKIFHVNSQRNITISDCSMTVVPPQIHYLKNLQIFQLQFTQVFTIPSEIGILTQLQRLSLDNNQLVSIPVEIGYLFHLSKVDCRNNRLRFIPIELGYCRNINTLNVASN</sequence>
<keyword evidence="2" id="KW-0677">Repeat</keyword>
<dbReference type="InterPro" id="IPR032675">
    <property type="entry name" value="LRR_dom_sf"/>
</dbReference>
<keyword evidence="1" id="KW-0433">Leucine-rich repeat</keyword>
<dbReference type="Proteomes" id="UP001228581">
    <property type="component" value="Unassembled WGS sequence"/>
</dbReference>
<dbReference type="EMBL" id="JASJOT010000031">
    <property type="protein sequence ID" value="MDJ1497291.1"/>
    <property type="molecule type" value="Genomic_DNA"/>
</dbReference>
<dbReference type="InterPro" id="IPR001611">
    <property type="entry name" value="Leu-rich_rpt"/>
</dbReference>
<proteinExistence type="predicted"/>
<dbReference type="PANTHER" id="PTHR48051:SF1">
    <property type="entry name" value="RAS SUPPRESSOR PROTEIN 1"/>
    <property type="match status" value="1"/>
</dbReference>
<dbReference type="SUPFAM" id="SSF52058">
    <property type="entry name" value="L domain-like"/>
    <property type="match status" value="1"/>
</dbReference>
<evidence type="ECO:0000256" key="1">
    <source>
        <dbReference type="ARBA" id="ARBA00022614"/>
    </source>
</evidence>
<evidence type="ECO:0000313" key="3">
    <source>
        <dbReference type="EMBL" id="MDJ1497291.1"/>
    </source>
</evidence>
<dbReference type="Gene3D" id="3.80.10.10">
    <property type="entry name" value="Ribonuclease Inhibitor"/>
    <property type="match status" value="1"/>
</dbReference>
<reference evidence="3 4" key="1">
    <citation type="submission" date="2023-05" db="EMBL/GenBank/DDBJ databases">
        <authorList>
            <person name="Zhang X."/>
        </authorList>
    </citation>
    <scope>NUCLEOTIDE SEQUENCE [LARGE SCALE GENOMIC DNA]</scope>
    <source>
        <strain evidence="3 4">DM2B3-1</strain>
    </source>
</reference>
<dbReference type="Pfam" id="PF00560">
    <property type="entry name" value="LRR_1"/>
    <property type="match status" value="1"/>
</dbReference>
<evidence type="ECO:0000256" key="2">
    <source>
        <dbReference type="ARBA" id="ARBA00022737"/>
    </source>
</evidence>
<comment type="caution">
    <text evidence="3">The sequence shown here is derived from an EMBL/GenBank/DDBJ whole genome shotgun (WGS) entry which is preliminary data.</text>
</comment>
<protein>
    <recommendedName>
        <fullName evidence="5">Leucine-rich repeat domain-containing protein</fullName>
    </recommendedName>
</protein>
<organism evidence="3 4">
    <name type="scientific">Xanthocytophaga flava</name>
    <dbReference type="NCBI Taxonomy" id="3048013"/>
    <lineage>
        <taxon>Bacteria</taxon>
        <taxon>Pseudomonadati</taxon>
        <taxon>Bacteroidota</taxon>
        <taxon>Cytophagia</taxon>
        <taxon>Cytophagales</taxon>
        <taxon>Rhodocytophagaceae</taxon>
        <taxon>Xanthocytophaga</taxon>
    </lineage>
</organism>
<evidence type="ECO:0008006" key="5">
    <source>
        <dbReference type="Google" id="ProtNLM"/>
    </source>
</evidence>
<name>A0ABT7CUE3_9BACT</name>
<accession>A0ABT7CUE3</accession>
<dbReference type="InterPro" id="IPR050216">
    <property type="entry name" value="LRR_domain-containing"/>
</dbReference>